<dbReference type="Proteomes" id="UP000281909">
    <property type="component" value="Chromosome"/>
</dbReference>
<evidence type="ECO:0000313" key="3">
    <source>
        <dbReference type="Proteomes" id="UP000281909"/>
    </source>
</evidence>
<sequence>MSGARLDMDAQWLLLDRVDSPRAVQTLRQGFAGVQSFWLFDDTEFQSARELGPQLISLQGCPALNSLCQRDPQTWRGLLLHSSRPGEELLAHLRRMLTVSLGLSHRALLGFYNRQTASYFFDACDARELSRWLGPVQHVTWFGGTWADRAVGSEGWQQLHNPGLAVARLGVEESLSPRQRERLQTCLLEQHAYRWSQSMGVAYPQLWSHAQQGLMLGFTDRSVLDEWLWLRLQHPRKVLPLLPEGLPQQDRLDDLRSQWQNDHP</sequence>
<accession>A0A448DME8</accession>
<evidence type="ECO:0000259" key="1">
    <source>
        <dbReference type="Pfam" id="PF13503"/>
    </source>
</evidence>
<organism evidence="2 3">
    <name type="scientific">Pseudomonas fluorescens</name>
    <dbReference type="NCBI Taxonomy" id="294"/>
    <lineage>
        <taxon>Bacteria</taxon>
        <taxon>Pseudomonadati</taxon>
        <taxon>Pseudomonadota</taxon>
        <taxon>Gammaproteobacteria</taxon>
        <taxon>Pseudomonadales</taxon>
        <taxon>Pseudomonadaceae</taxon>
        <taxon>Pseudomonas</taxon>
    </lineage>
</organism>
<dbReference type="EMBL" id="LR134318">
    <property type="protein sequence ID" value="VEF07990.1"/>
    <property type="molecule type" value="Genomic_DNA"/>
</dbReference>
<protein>
    <recommendedName>
        <fullName evidence="1">DUF4123 domain-containing protein</fullName>
    </recommendedName>
</protein>
<dbReference type="OrthoDB" id="6363308at2"/>
<gene>
    <name evidence="2" type="ORF">NCTC9428_00627</name>
</gene>
<name>A0A448DME8_PSEFL</name>
<dbReference type="Pfam" id="PF13503">
    <property type="entry name" value="DUF4123"/>
    <property type="match status" value="1"/>
</dbReference>
<feature type="domain" description="DUF4123" evidence="1">
    <location>
        <begin position="12"/>
        <end position="130"/>
    </location>
</feature>
<proteinExistence type="predicted"/>
<evidence type="ECO:0000313" key="2">
    <source>
        <dbReference type="EMBL" id="VEF07990.1"/>
    </source>
</evidence>
<reference evidence="2 3" key="1">
    <citation type="submission" date="2018-12" db="EMBL/GenBank/DDBJ databases">
        <authorList>
            <consortium name="Pathogen Informatics"/>
        </authorList>
    </citation>
    <scope>NUCLEOTIDE SEQUENCE [LARGE SCALE GENOMIC DNA]</scope>
    <source>
        <strain evidence="2 3">NCTC9428</strain>
    </source>
</reference>
<dbReference type="AlphaFoldDB" id="A0A448DME8"/>
<dbReference type="InterPro" id="IPR025391">
    <property type="entry name" value="DUF4123"/>
</dbReference>
<dbReference type="RefSeq" id="WP_126359738.1">
    <property type="nucleotide sequence ID" value="NZ_LR134318.1"/>
</dbReference>